<sequence length="143" mass="15962">MLMGDDALCEEQASRRDAIDGKVVELRPFRRRGSDPVRLQIGERPWRPTSDTRVVEIYEECDPPTAGLIEQDGRLYVFDCIDGRGSKVSFWAYTQVDAIEVSRLQNAAGDDLIRLLDGLFADRPSMAALAFDNLIESSAPINS</sequence>
<accession>A0ABX9LNW5</accession>
<name>A0ABX9LNW5_9ACTN</name>
<evidence type="ECO:0000313" key="2">
    <source>
        <dbReference type="Proteomes" id="UP000262538"/>
    </source>
</evidence>
<proteinExistence type="predicted"/>
<dbReference type="Proteomes" id="UP000262538">
    <property type="component" value="Unassembled WGS sequence"/>
</dbReference>
<dbReference type="EMBL" id="QFZU02000030">
    <property type="protein sequence ID" value="RGA05696.1"/>
    <property type="molecule type" value="Genomic_DNA"/>
</dbReference>
<gene>
    <name evidence="1" type="ORF">DI270_006955</name>
</gene>
<reference evidence="1 2" key="1">
    <citation type="submission" date="2018-08" db="EMBL/GenBank/DDBJ databases">
        <title>Microbispora. triticiradicis sp. nov., a novel actinomycete isolated from the root of wheat (Triticum aestivum L.)).</title>
        <authorList>
            <person name="Han C."/>
        </authorList>
    </citation>
    <scope>NUCLEOTIDE SEQUENCE [LARGE SCALE GENOMIC DNA]</scope>
    <source>
        <strain evidence="1 2">NEAU-HRDPA2-9</strain>
    </source>
</reference>
<protein>
    <submittedName>
        <fullName evidence="1">Uncharacterized protein</fullName>
    </submittedName>
</protein>
<evidence type="ECO:0000313" key="1">
    <source>
        <dbReference type="EMBL" id="RGA05696.1"/>
    </source>
</evidence>
<comment type="caution">
    <text evidence="1">The sequence shown here is derived from an EMBL/GenBank/DDBJ whole genome shotgun (WGS) entry which is preliminary data.</text>
</comment>
<keyword evidence="2" id="KW-1185">Reference proteome</keyword>
<organism evidence="1 2">
    <name type="scientific">Microbispora triticiradicis</name>
    <dbReference type="NCBI Taxonomy" id="2200763"/>
    <lineage>
        <taxon>Bacteria</taxon>
        <taxon>Bacillati</taxon>
        <taxon>Actinomycetota</taxon>
        <taxon>Actinomycetes</taxon>
        <taxon>Streptosporangiales</taxon>
        <taxon>Streptosporangiaceae</taxon>
        <taxon>Microbispora</taxon>
    </lineage>
</organism>